<evidence type="ECO:0000313" key="1">
    <source>
        <dbReference type="EMBL" id="XCH48292.1"/>
    </source>
</evidence>
<organism evidence="1">
    <name type="scientific">Thermodesulfovibrio obliviosus</name>
    <dbReference type="NCBI Taxonomy" id="3118332"/>
    <lineage>
        <taxon>Bacteria</taxon>
        <taxon>Pseudomonadati</taxon>
        <taxon>Nitrospirota</taxon>
        <taxon>Thermodesulfovibrionia</taxon>
        <taxon>Thermodesulfovibrionales</taxon>
        <taxon>Thermodesulfovibrionaceae</taxon>
        <taxon>Thermodesulfovibrio</taxon>
    </lineage>
</organism>
<reference evidence="1" key="1">
    <citation type="submission" date="2024-01" db="EMBL/GenBank/DDBJ databases">
        <title>The first autotrophic representatives of the genus Thermodesulfovibrio.</title>
        <authorList>
            <person name="Maltseva A.I."/>
            <person name="Elcheninov A.G."/>
            <person name="Kublanov I.V."/>
            <person name="Lebedinsky A.V."/>
            <person name="Frolov E.N."/>
        </authorList>
    </citation>
    <scope>NUCLEOTIDE SEQUENCE</scope>
    <source>
        <strain evidence="1">3462-1</strain>
    </source>
</reference>
<name>A0AAU8H1V2_9BACT</name>
<dbReference type="RefSeq" id="WP_353685942.1">
    <property type="nucleotide sequence ID" value="NZ_CP144374.1"/>
</dbReference>
<evidence type="ECO:0008006" key="2">
    <source>
        <dbReference type="Google" id="ProtNLM"/>
    </source>
</evidence>
<proteinExistence type="predicted"/>
<sequence length="82" mass="9074">MRQNPAKTLDDAYTGKLDTKPIKVTQECKSKVDKILQKSSEIARNLGVRGTPFFIIEGKVIQGADILRIQEALSGLQSKESK</sequence>
<dbReference type="AlphaFoldDB" id="A0AAU8H1V2"/>
<dbReference type="EMBL" id="CP144374">
    <property type="protein sequence ID" value="XCH48292.1"/>
    <property type="molecule type" value="Genomic_DNA"/>
</dbReference>
<dbReference type="InterPro" id="IPR036249">
    <property type="entry name" value="Thioredoxin-like_sf"/>
</dbReference>
<dbReference type="SUPFAM" id="SSF52833">
    <property type="entry name" value="Thioredoxin-like"/>
    <property type="match status" value="1"/>
</dbReference>
<accession>A0AAU8H1V2</accession>
<protein>
    <recommendedName>
        <fullName evidence="2">DSBA-like thioredoxin domain-containing protein</fullName>
    </recommendedName>
</protein>
<dbReference type="KEGG" id="tob:V4D31_08100"/>
<gene>
    <name evidence="1" type="ORF">V4D31_08100</name>
</gene>
<dbReference type="Gene3D" id="3.40.30.10">
    <property type="entry name" value="Glutaredoxin"/>
    <property type="match status" value="1"/>
</dbReference>